<dbReference type="Gene3D" id="3.40.50.720">
    <property type="entry name" value="NAD(P)-binding Rossmann-like Domain"/>
    <property type="match status" value="1"/>
</dbReference>
<dbReference type="InterPro" id="IPR050129">
    <property type="entry name" value="Zn_alcohol_dh"/>
</dbReference>
<evidence type="ECO:0000256" key="4">
    <source>
        <dbReference type="RuleBase" id="RU361277"/>
    </source>
</evidence>
<evidence type="ECO:0000256" key="3">
    <source>
        <dbReference type="ARBA" id="ARBA00023002"/>
    </source>
</evidence>
<dbReference type="PROSITE" id="PS00059">
    <property type="entry name" value="ADH_ZINC"/>
    <property type="match status" value="1"/>
</dbReference>
<dbReference type="Pfam" id="PF08240">
    <property type="entry name" value="ADH_N"/>
    <property type="match status" value="1"/>
</dbReference>
<proteinExistence type="inferred from homology"/>
<dbReference type="InterPro" id="IPR036291">
    <property type="entry name" value="NAD(P)-bd_dom_sf"/>
</dbReference>
<dbReference type="Proteomes" id="UP000029224">
    <property type="component" value="Unassembled WGS sequence"/>
</dbReference>
<comment type="caution">
    <text evidence="6">The sequence shown here is derived from an EMBL/GenBank/DDBJ whole genome shotgun (WGS) entry which is preliminary data.</text>
</comment>
<keyword evidence="2 4" id="KW-0862">Zinc</keyword>
<dbReference type="CDD" id="cd08261">
    <property type="entry name" value="Zn_ADH7"/>
    <property type="match status" value="1"/>
</dbReference>
<evidence type="ECO:0000313" key="6">
    <source>
        <dbReference type="EMBL" id="GAL35868.1"/>
    </source>
</evidence>
<organism evidence="6 7">
    <name type="scientific">Vibrio maritimus</name>
    <dbReference type="NCBI Taxonomy" id="990268"/>
    <lineage>
        <taxon>Bacteria</taxon>
        <taxon>Pseudomonadati</taxon>
        <taxon>Pseudomonadota</taxon>
        <taxon>Gammaproteobacteria</taxon>
        <taxon>Vibrionales</taxon>
        <taxon>Vibrionaceae</taxon>
        <taxon>Vibrio</taxon>
    </lineage>
</organism>
<sequence length="338" mass="36812">MKSFVVNGINDYQVVEQNVPSVSDEQVLVRVEYAGICGSDLHIIHGQNPFATYPRITGHEFVGTIEKIGENVKDLRVGTKVVVNPVISCGQCRPCKIGRSNVCTELQVIGVHTDGGFTQFQTVPASNIIALPDTINLRDATLIEPYSIAANVFNRLDASSDDTILIYGAGVIGLTIVQIANVLGIPSIIVDLLDEKLETAKQLGATYTINPKRENTEQRVMEITEGHGVPLIADAACIPALIPEIMRLAAPAGTVCLLGFSSEDSPLQQVEVIKKELTIVGSRLNNKMFPKVIDWMAQGKLDTEHLISHEFTLDTAPEAIELIETDPQKVRKALIKMH</sequence>
<name>A0A090T9C1_9VIBR</name>
<dbReference type="GO" id="GO:0016616">
    <property type="term" value="F:oxidoreductase activity, acting on the CH-OH group of donors, NAD or NADP as acceptor"/>
    <property type="evidence" value="ECO:0007669"/>
    <property type="project" value="UniProtKB-ARBA"/>
</dbReference>
<dbReference type="EMBL" id="BBMT01000008">
    <property type="protein sequence ID" value="GAL35868.1"/>
    <property type="molecule type" value="Genomic_DNA"/>
</dbReference>
<keyword evidence="7" id="KW-1185">Reference proteome</keyword>
<feature type="domain" description="Enoyl reductase (ER)" evidence="5">
    <location>
        <begin position="8"/>
        <end position="335"/>
    </location>
</feature>
<comment type="similarity">
    <text evidence="4">Belongs to the zinc-containing alcohol dehydrogenase family.</text>
</comment>
<evidence type="ECO:0000313" key="7">
    <source>
        <dbReference type="Proteomes" id="UP000029224"/>
    </source>
</evidence>
<dbReference type="NCBIfam" id="NF007489">
    <property type="entry name" value="PRK10083.1"/>
    <property type="match status" value="1"/>
</dbReference>
<dbReference type="SMART" id="SM00829">
    <property type="entry name" value="PKS_ER"/>
    <property type="match status" value="1"/>
</dbReference>
<evidence type="ECO:0000256" key="1">
    <source>
        <dbReference type="ARBA" id="ARBA00022723"/>
    </source>
</evidence>
<reference evidence="6 7" key="2">
    <citation type="submission" date="2014-09" db="EMBL/GenBank/DDBJ databases">
        <authorList>
            <consortium name="NBRP consortium"/>
            <person name="Sawabe T."/>
            <person name="Meirelles P."/>
            <person name="Nakanishi M."/>
            <person name="Sayaka M."/>
            <person name="Hattori M."/>
            <person name="Ohkuma M."/>
        </authorList>
    </citation>
    <scope>NUCLEOTIDE SEQUENCE [LARGE SCALE GENOMIC DNA]</scope>
    <source>
        <strain evidence="6 7">JCM 19240</strain>
    </source>
</reference>
<dbReference type="SUPFAM" id="SSF50129">
    <property type="entry name" value="GroES-like"/>
    <property type="match status" value="1"/>
</dbReference>
<reference evidence="6 7" key="1">
    <citation type="submission" date="2014-09" db="EMBL/GenBank/DDBJ databases">
        <title>Vibrio maritimus JCM 19240. (C210) whole genome shotgun sequence.</title>
        <authorList>
            <person name="Sawabe T."/>
            <person name="Meirelles P."/>
            <person name="Nakanishi M."/>
            <person name="Sayaka M."/>
            <person name="Hattori M."/>
            <person name="Ohkuma M."/>
        </authorList>
    </citation>
    <scope>NUCLEOTIDE SEQUENCE [LARGE SCALE GENOMIC DNA]</scope>
    <source>
        <strain evidence="6 7">JCM 19240</strain>
    </source>
</reference>
<dbReference type="InterPro" id="IPR020843">
    <property type="entry name" value="ER"/>
</dbReference>
<dbReference type="Pfam" id="PF00107">
    <property type="entry name" value="ADH_zinc_N"/>
    <property type="match status" value="1"/>
</dbReference>
<evidence type="ECO:0000259" key="5">
    <source>
        <dbReference type="SMART" id="SM00829"/>
    </source>
</evidence>
<dbReference type="SUPFAM" id="SSF51735">
    <property type="entry name" value="NAD(P)-binding Rossmann-fold domains"/>
    <property type="match status" value="1"/>
</dbReference>
<dbReference type="InterPro" id="IPR011032">
    <property type="entry name" value="GroES-like_sf"/>
</dbReference>
<dbReference type="PANTHER" id="PTHR43401:SF2">
    <property type="entry name" value="L-THREONINE 3-DEHYDROGENASE"/>
    <property type="match status" value="1"/>
</dbReference>
<dbReference type="GO" id="GO:0008270">
    <property type="term" value="F:zinc ion binding"/>
    <property type="evidence" value="ECO:0007669"/>
    <property type="project" value="InterPro"/>
</dbReference>
<keyword evidence="1 4" id="KW-0479">Metal-binding</keyword>
<keyword evidence="3" id="KW-0560">Oxidoreductase</keyword>
<dbReference type="PANTHER" id="PTHR43401">
    <property type="entry name" value="L-THREONINE 3-DEHYDROGENASE"/>
    <property type="match status" value="1"/>
</dbReference>
<comment type="cofactor">
    <cofactor evidence="4">
        <name>Zn(2+)</name>
        <dbReference type="ChEBI" id="CHEBI:29105"/>
    </cofactor>
</comment>
<accession>A0A090T9C1</accession>
<dbReference type="Gene3D" id="3.90.180.10">
    <property type="entry name" value="Medium-chain alcohol dehydrogenases, catalytic domain"/>
    <property type="match status" value="1"/>
</dbReference>
<dbReference type="InterPro" id="IPR013154">
    <property type="entry name" value="ADH-like_N"/>
</dbReference>
<evidence type="ECO:0000256" key="2">
    <source>
        <dbReference type="ARBA" id="ARBA00022833"/>
    </source>
</evidence>
<gene>
    <name evidence="6" type="ORF">JCM19240_4803</name>
</gene>
<dbReference type="AlphaFoldDB" id="A0A090T9C1"/>
<dbReference type="OrthoDB" id="9773078at2"/>
<protein>
    <submittedName>
        <fullName evidence="6">Starvation sensing protein RspB</fullName>
    </submittedName>
</protein>
<dbReference type="InterPro" id="IPR002328">
    <property type="entry name" value="ADH_Zn_CS"/>
</dbReference>
<dbReference type="InterPro" id="IPR013149">
    <property type="entry name" value="ADH-like_C"/>
</dbReference>